<dbReference type="GO" id="GO:0003924">
    <property type="term" value="F:GTPase activity"/>
    <property type="evidence" value="ECO:0007669"/>
    <property type="project" value="InterPro"/>
</dbReference>
<evidence type="ECO:0008006" key="8">
    <source>
        <dbReference type="Google" id="ProtNLM"/>
    </source>
</evidence>
<evidence type="ECO:0000313" key="7">
    <source>
        <dbReference type="Proteomes" id="UP001059596"/>
    </source>
</evidence>
<accession>A0A9P9Z0Y3</accession>
<sequence>MLMDNRLKQVPVLIFANKQDMPDAMSASEVAEKMSLVQLQGRTWEIKACTASKEPNKQVSEWTLTINNYKVQLWDINGELKNRQIWPNYYQKAKVLIFVLDSKDALRLSEARCVLCDVLMHQELNKAPLLIVSNKKDTSGSLPVSTVIDLMGLERLQGRDWSIKECSMQTGAGIPEIMDWITNKIDKNKK</sequence>
<dbReference type="PRINTS" id="PR00328">
    <property type="entry name" value="SAR1GTPBP"/>
</dbReference>
<gene>
    <name evidence="6" type="ORF">M5D96_002917</name>
</gene>
<comment type="similarity">
    <text evidence="1">Belongs to the small GTPase superfamily. Arf family.</text>
</comment>
<keyword evidence="2" id="KW-0519">Myristate</keyword>
<dbReference type="Gene3D" id="3.40.50.300">
    <property type="entry name" value="P-loop containing nucleotide triphosphate hydrolases"/>
    <property type="match status" value="2"/>
</dbReference>
<dbReference type="Pfam" id="PF00025">
    <property type="entry name" value="Arf"/>
    <property type="match status" value="2"/>
</dbReference>
<dbReference type="EMBL" id="JAMKOV010000001">
    <property type="protein sequence ID" value="KAI8046704.1"/>
    <property type="molecule type" value="Genomic_DNA"/>
</dbReference>
<dbReference type="InterPro" id="IPR027417">
    <property type="entry name" value="P-loop_NTPase"/>
</dbReference>
<evidence type="ECO:0000256" key="2">
    <source>
        <dbReference type="ARBA" id="ARBA00022707"/>
    </source>
</evidence>
<name>A0A9P9Z0Y3_9MUSC</name>
<dbReference type="SMART" id="SM00178">
    <property type="entry name" value="SAR"/>
    <property type="match status" value="1"/>
</dbReference>
<dbReference type="PROSITE" id="PS51417">
    <property type="entry name" value="ARF"/>
    <property type="match status" value="1"/>
</dbReference>
<dbReference type="SUPFAM" id="SSF52540">
    <property type="entry name" value="P-loop containing nucleoside triphosphate hydrolases"/>
    <property type="match status" value="2"/>
</dbReference>
<evidence type="ECO:0000256" key="1">
    <source>
        <dbReference type="ARBA" id="ARBA00010290"/>
    </source>
</evidence>
<feature type="binding site" evidence="5">
    <location>
        <begin position="134"/>
        <end position="137"/>
    </location>
    <ligand>
        <name>GTP</name>
        <dbReference type="ChEBI" id="CHEBI:37565"/>
    </ligand>
</feature>
<dbReference type="GO" id="GO:0005525">
    <property type="term" value="F:GTP binding"/>
    <property type="evidence" value="ECO:0007669"/>
    <property type="project" value="UniProtKB-KW"/>
</dbReference>
<dbReference type="AlphaFoldDB" id="A0A9P9Z0Y3"/>
<dbReference type="Proteomes" id="UP001059596">
    <property type="component" value="Chromosome 3R"/>
</dbReference>
<reference evidence="6" key="1">
    <citation type="journal article" date="2023" name="Genome Biol. Evol.">
        <title>Long-read-based Genome Assembly of Drosophila gunungcola Reveals Fewer Chemosensory Genes in Flower-breeding Species.</title>
        <authorList>
            <person name="Negi A."/>
            <person name="Liao B.Y."/>
            <person name="Yeh S.D."/>
        </authorList>
    </citation>
    <scope>NUCLEOTIDE SEQUENCE</scope>
    <source>
        <strain evidence="6">Sukarami</strain>
    </source>
</reference>
<protein>
    <recommendedName>
        <fullName evidence="8">ADP-ribosylation factor-like protein 3</fullName>
    </recommendedName>
</protein>
<evidence type="ECO:0000313" key="6">
    <source>
        <dbReference type="EMBL" id="KAI8046704.1"/>
    </source>
</evidence>
<organism evidence="6 7">
    <name type="scientific">Drosophila gunungcola</name>
    <name type="common">fruit fly</name>
    <dbReference type="NCBI Taxonomy" id="103775"/>
    <lineage>
        <taxon>Eukaryota</taxon>
        <taxon>Metazoa</taxon>
        <taxon>Ecdysozoa</taxon>
        <taxon>Arthropoda</taxon>
        <taxon>Hexapoda</taxon>
        <taxon>Insecta</taxon>
        <taxon>Pterygota</taxon>
        <taxon>Neoptera</taxon>
        <taxon>Endopterygota</taxon>
        <taxon>Diptera</taxon>
        <taxon>Brachycera</taxon>
        <taxon>Muscomorpha</taxon>
        <taxon>Ephydroidea</taxon>
        <taxon>Drosophilidae</taxon>
        <taxon>Drosophila</taxon>
        <taxon>Sophophora</taxon>
    </lineage>
</organism>
<dbReference type="PANTHER" id="PTHR45697">
    <property type="entry name" value="ADP-RIBOSYLATION FACTOR-LIKE PROTEIN 2-RELATED"/>
    <property type="match status" value="1"/>
</dbReference>
<dbReference type="SMART" id="SM00177">
    <property type="entry name" value="ARF"/>
    <property type="match status" value="1"/>
</dbReference>
<evidence type="ECO:0000256" key="5">
    <source>
        <dbReference type="PIRSR" id="PIRSR606689-1"/>
    </source>
</evidence>
<keyword evidence="2" id="KW-0449">Lipoprotein</keyword>
<feature type="binding site" evidence="5">
    <location>
        <position position="78"/>
    </location>
    <ligand>
        <name>GTP</name>
        <dbReference type="ChEBI" id="CHEBI:37565"/>
    </ligand>
</feature>
<keyword evidence="3 5" id="KW-0547">Nucleotide-binding</keyword>
<dbReference type="CDD" id="cd00878">
    <property type="entry name" value="Arf_Arl"/>
    <property type="match status" value="1"/>
</dbReference>
<evidence type="ECO:0000256" key="4">
    <source>
        <dbReference type="ARBA" id="ARBA00023134"/>
    </source>
</evidence>
<dbReference type="InterPro" id="IPR044612">
    <property type="entry name" value="ARL2/3"/>
</dbReference>
<proteinExistence type="inferred from homology"/>
<evidence type="ECO:0000256" key="3">
    <source>
        <dbReference type="ARBA" id="ARBA00022741"/>
    </source>
</evidence>
<comment type="caution">
    <text evidence="6">The sequence shown here is derived from an EMBL/GenBank/DDBJ whole genome shotgun (WGS) entry which is preliminary data.</text>
</comment>
<keyword evidence="4 5" id="KW-0342">GTP-binding</keyword>
<dbReference type="InterPro" id="IPR006689">
    <property type="entry name" value="Small_GTPase_ARF/SAR"/>
</dbReference>
<keyword evidence="7" id="KW-1185">Reference proteome</keyword>